<organism evidence="2 3">
    <name type="scientific">Mauremys mutica</name>
    <name type="common">yellowpond turtle</name>
    <dbReference type="NCBI Taxonomy" id="74926"/>
    <lineage>
        <taxon>Eukaryota</taxon>
        <taxon>Metazoa</taxon>
        <taxon>Chordata</taxon>
        <taxon>Craniata</taxon>
        <taxon>Vertebrata</taxon>
        <taxon>Euteleostomi</taxon>
        <taxon>Archelosauria</taxon>
        <taxon>Testudinata</taxon>
        <taxon>Testudines</taxon>
        <taxon>Cryptodira</taxon>
        <taxon>Durocryptodira</taxon>
        <taxon>Testudinoidea</taxon>
        <taxon>Geoemydidae</taxon>
        <taxon>Geoemydinae</taxon>
        <taxon>Mauremys</taxon>
    </lineage>
</organism>
<dbReference type="EMBL" id="JAHDVG010000470">
    <property type="protein sequence ID" value="KAH1180230.1"/>
    <property type="molecule type" value="Genomic_DNA"/>
</dbReference>
<sequence length="59" mass="7320">VALRNTPRTPAERLCQIRKRPRRSKEDMFWEVLQFSNAEEREREECWEAEREDRKENLT</sequence>
<protein>
    <submittedName>
        <fullName evidence="2">Uncharacterized protein</fullName>
    </submittedName>
</protein>
<comment type="caution">
    <text evidence="2">The sequence shown here is derived from an EMBL/GenBank/DDBJ whole genome shotgun (WGS) entry which is preliminary data.</text>
</comment>
<dbReference type="Proteomes" id="UP000827986">
    <property type="component" value="Unassembled WGS sequence"/>
</dbReference>
<feature type="non-terminal residue" evidence="2">
    <location>
        <position position="59"/>
    </location>
</feature>
<accession>A0A9D3XJJ8</accession>
<evidence type="ECO:0000313" key="2">
    <source>
        <dbReference type="EMBL" id="KAH1180230.1"/>
    </source>
</evidence>
<reference evidence="2" key="1">
    <citation type="submission" date="2021-09" db="EMBL/GenBank/DDBJ databases">
        <title>The genome of Mauremys mutica provides insights into the evolution of semi-aquatic lifestyle.</title>
        <authorList>
            <person name="Gong S."/>
            <person name="Gao Y."/>
        </authorList>
    </citation>
    <scope>NUCLEOTIDE SEQUENCE</scope>
    <source>
        <strain evidence="2">MM-2020</strain>
        <tissue evidence="2">Muscle</tissue>
    </source>
</reference>
<gene>
    <name evidence="2" type="ORF">KIL84_009066</name>
</gene>
<feature type="non-terminal residue" evidence="2">
    <location>
        <position position="1"/>
    </location>
</feature>
<feature type="region of interest" description="Disordered" evidence="1">
    <location>
        <begin position="39"/>
        <end position="59"/>
    </location>
</feature>
<evidence type="ECO:0000256" key="1">
    <source>
        <dbReference type="SAM" id="MobiDB-lite"/>
    </source>
</evidence>
<evidence type="ECO:0000313" key="3">
    <source>
        <dbReference type="Proteomes" id="UP000827986"/>
    </source>
</evidence>
<name>A0A9D3XJJ8_9SAUR</name>
<dbReference type="AlphaFoldDB" id="A0A9D3XJJ8"/>
<proteinExistence type="predicted"/>
<keyword evidence="3" id="KW-1185">Reference proteome</keyword>